<evidence type="ECO:0000313" key="2">
    <source>
        <dbReference type="Proteomes" id="UP000503462"/>
    </source>
</evidence>
<keyword evidence="2" id="KW-1185">Reference proteome</keyword>
<organism evidence="1 2">
    <name type="scientific">Peltaster fructicola</name>
    <dbReference type="NCBI Taxonomy" id="286661"/>
    <lineage>
        <taxon>Eukaryota</taxon>
        <taxon>Fungi</taxon>
        <taxon>Dikarya</taxon>
        <taxon>Ascomycota</taxon>
        <taxon>Pezizomycotina</taxon>
        <taxon>Dothideomycetes</taxon>
        <taxon>Dothideomycetes incertae sedis</taxon>
        <taxon>Peltaster</taxon>
    </lineage>
</organism>
<name>A0A6H0Y0V7_9PEZI</name>
<proteinExistence type="predicted"/>
<evidence type="ECO:0000313" key="1">
    <source>
        <dbReference type="EMBL" id="QIX00499.1"/>
    </source>
</evidence>
<protein>
    <submittedName>
        <fullName evidence="1">Uncharacterized protein</fullName>
    </submittedName>
</protein>
<accession>A0A6H0Y0V7</accession>
<gene>
    <name evidence="1" type="ORF">AMS68_006016</name>
</gene>
<dbReference type="EMBL" id="CP051142">
    <property type="protein sequence ID" value="QIX00499.1"/>
    <property type="molecule type" value="Genomic_DNA"/>
</dbReference>
<dbReference type="Proteomes" id="UP000503462">
    <property type="component" value="Chromosome 4"/>
</dbReference>
<reference evidence="1 2" key="1">
    <citation type="journal article" date="2016" name="Sci. Rep.">
        <title>Peltaster fructicola genome reveals evolution from an invasive phytopathogen to an ectophytic parasite.</title>
        <authorList>
            <person name="Xu C."/>
            <person name="Chen H."/>
            <person name="Gleason M.L."/>
            <person name="Xu J.R."/>
            <person name="Liu H."/>
            <person name="Zhang R."/>
            <person name="Sun G."/>
        </authorList>
    </citation>
    <scope>NUCLEOTIDE SEQUENCE [LARGE SCALE GENOMIC DNA]</scope>
    <source>
        <strain evidence="1 2">LNHT1506</strain>
    </source>
</reference>
<sequence>MSQFQNNFYDMVDYHDEQLAHYGFHTTRSIDDLPVRTPPPVYEQNGFKTVESVQYQPYRDPLRSAHTVLRPPTYVERVESDDDHSKLNPGLPITVLNLQHIELAESEEPKQSLLQRLLKRRTSVDSNTRSAKRVKIESRDEPGFRKNMIKRARDLAAIVAATAQERQQYEEHIKHTFEEKVEEQRREHPEQRPVYQQAYLVEKQKIIFPGTAYEDLGPQHYPVLVEEHNAEVRLHAGLQADYQNRCRMSMALGMELPKPPLPAQGPALQLNSVERQEARMGAFETNGRMPEEEHQLSAAEKVAMGISKLLDPLKKNQMNGEMDFVDAAPQGMLDTCNKCHEPTQTYLIDGVCQLCHAKLRGH</sequence>
<dbReference type="AlphaFoldDB" id="A0A6H0Y0V7"/>